<protein>
    <recommendedName>
        <fullName evidence="8">MAPEG family protein</fullName>
    </recommendedName>
</protein>
<keyword evidence="3 5" id="KW-1133">Transmembrane helix</keyword>
<evidence type="ECO:0000256" key="1">
    <source>
        <dbReference type="ARBA" id="ARBA00004370"/>
    </source>
</evidence>
<comment type="subcellular location">
    <subcellularLocation>
        <location evidence="1">Membrane</location>
    </subcellularLocation>
</comment>
<feature type="transmembrane region" description="Helical" evidence="5">
    <location>
        <begin position="81"/>
        <end position="99"/>
    </location>
</feature>
<keyword evidence="7" id="KW-1185">Reference proteome</keyword>
<evidence type="ECO:0000256" key="5">
    <source>
        <dbReference type="SAM" id="Phobius"/>
    </source>
</evidence>
<dbReference type="Gene3D" id="1.20.120.550">
    <property type="entry name" value="Membrane associated eicosanoid/glutathione metabolism-like domain"/>
    <property type="match status" value="1"/>
</dbReference>
<dbReference type="SUPFAM" id="SSF161084">
    <property type="entry name" value="MAPEG domain-like"/>
    <property type="match status" value="1"/>
</dbReference>
<feature type="transmembrane region" description="Helical" evidence="5">
    <location>
        <begin position="111"/>
        <end position="129"/>
    </location>
</feature>
<evidence type="ECO:0000256" key="4">
    <source>
        <dbReference type="ARBA" id="ARBA00023136"/>
    </source>
</evidence>
<name>A0A2R8BND8_9RHOB</name>
<dbReference type="PANTHER" id="PTHR35371:SF1">
    <property type="entry name" value="BLR7753 PROTEIN"/>
    <property type="match status" value="1"/>
</dbReference>
<evidence type="ECO:0000313" key="7">
    <source>
        <dbReference type="Proteomes" id="UP000244924"/>
    </source>
</evidence>
<dbReference type="Proteomes" id="UP000244924">
    <property type="component" value="Unassembled WGS sequence"/>
</dbReference>
<dbReference type="GO" id="GO:0016020">
    <property type="term" value="C:membrane"/>
    <property type="evidence" value="ECO:0007669"/>
    <property type="project" value="UniProtKB-SubCell"/>
</dbReference>
<gene>
    <name evidence="6" type="ORF">DEA8626_03876</name>
</gene>
<dbReference type="AlphaFoldDB" id="A0A2R8BND8"/>
<keyword evidence="4 5" id="KW-0472">Membrane</keyword>
<dbReference type="InterPro" id="IPR001129">
    <property type="entry name" value="Membr-assoc_MAPEG"/>
</dbReference>
<accession>A0A2R8BND8</accession>
<dbReference type="InterPro" id="IPR023352">
    <property type="entry name" value="MAPEG-like_dom_sf"/>
</dbReference>
<evidence type="ECO:0008006" key="8">
    <source>
        <dbReference type="Google" id="ProtNLM"/>
    </source>
</evidence>
<reference evidence="6 7" key="1">
    <citation type="submission" date="2018-03" db="EMBL/GenBank/DDBJ databases">
        <authorList>
            <person name="Keele B.F."/>
        </authorList>
    </citation>
    <scope>NUCLEOTIDE SEQUENCE [LARGE SCALE GENOMIC DNA]</scope>
    <source>
        <strain evidence="6 7">CECT 8626</strain>
    </source>
</reference>
<evidence type="ECO:0000313" key="6">
    <source>
        <dbReference type="EMBL" id="SPH24843.1"/>
    </source>
</evidence>
<sequence length="130" mass="13809">MSSELNILALYGLFTALILILKVTGSMGQLGMGYLISSRDDHRTLKGITGRLDRALTNSITAMALFAPAVLILALKDAFGAATLTAAQVFLLARILYVPAYGFGITGIRTLLWLVGFAATVLLYLAALMA</sequence>
<organism evidence="6 7">
    <name type="scientific">Albidovulum aquaemixtae</name>
    <dbReference type="NCBI Taxonomy" id="1542388"/>
    <lineage>
        <taxon>Bacteria</taxon>
        <taxon>Pseudomonadati</taxon>
        <taxon>Pseudomonadota</taxon>
        <taxon>Alphaproteobacteria</taxon>
        <taxon>Rhodobacterales</taxon>
        <taxon>Paracoccaceae</taxon>
        <taxon>Albidovulum</taxon>
    </lineage>
</organism>
<dbReference type="RefSeq" id="WP_108854847.1">
    <property type="nucleotide sequence ID" value="NZ_OMOQ01000005.1"/>
</dbReference>
<evidence type="ECO:0000256" key="2">
    <source>
        <dbReference type="ARBA" id="ARBA00022692"/>
    </source>
</evidence>
<proteinExistence type="predicted"/>
<feature type="transmembrane region" description="Helical" evidence="5">
    <location>
        <begin position="12"/>
        <end position="35"/>
    </location>
</feature>
<keyword evidence="2 5" id="KW-0812">Transmembrane</keyword>
<dbReference type="OrthoDB" id="7743618at2"/>
<evidence type="ECO:0000256" key="3">
    <source>
        <dbReference type="ARBA" id="ARBA00022989"/>
    </source>
</evidence>
<dbReference type="EMBL" id="OMOQ01000005">
    <property type="protein sequence ID" value="SPH24843.1"/>
    <property type="molecule type" value="Genomic_DNA"/>
</dbReference>
<dbReference type="Pfam" id="PF01124">
    <property type="entry name" value="MAPEG"/>
    <property type="match status" value="1"/>
</dbReference>
<feature type="transmembrane region" description="Helical" evidence="5">
    <location>
        <begin position="55"/>
        <end position="75"/>
    </location>
</feature>
<dbReference type="PANTHER" id="PTHR35371">
    <property type="entry name" value="INNER MEMBRANE PROTEIN"/>
    <property type="match status" value="1"/>
</dbReference>